<sequence>MLREVDVPLEPGLDASGEQPGLGNSYLQAEQNGIEESPLSWKERVTLHNYLL</sequence>
<name>I4CC89_DESTA</name>
<protein>
    <submittedName>
        <fullName evidence="2">Uncharacterized protein</fullName>
    </submittedName>
</protein>
<dbReference type="HOGENOM" id="CLU_3079243_0_0_7"/>
<gene>
    <name evidence="2" type="ordered locus">Desti_4552</name>
</gene>
<accession>I4CC89</accession>
<dbReference type="EMBL" id="CP003360">
    <property type="protein sequence ID" value="AFM27180.1"/>
    <property type="molecule type" value="Genomic_DNA"/>
</dbReference>
<dbReference type="AlphaFoldDB" id="I4CC89"/>
<reference evidence="3" key="1">
    <citation type="submission" date="2012-06" db="EMBL/GenBank/DDBJ databases">
        <title>Complete sequence of chromosome of Desulfomonile tiedjei DSM 6799.</title>
        <authorList>
            <person name="Lucas S."/>
            <person name="Copeland A."/>
            <person name="Lapidus A."/>
            <person name="Glavina del Rio T."/>
            <person name="Dalin E."/>
            <person name="Tice H."/>
            <person name="Bruce D."/>
            <person name="Goodwin L."/>
            <person name="Pitluck S."/>
            <person name="Peters L."/>
            <person name="Ovchinnikova G."/>
            <person name="Zeytun A."/>
            <person name="Lu M."/>
            <person name="Kyrpides N."/>
            <person name="Mavromatis K."/>
            <person name="Ivanova N."/>
            <person name="Brettin T."/>
            <person name="Detter J.C."/>
            <person name="Han C."/>
            <person name="Larimer F."/>
            <person name="Land M."/>
            <person name="Hauser L."/>
            <person name="Markowitz V."/>
            <person name="Cheng J.-F."/>
            <person name="Hugenholtz P."/>
            <person name="Woyke T."/>
            <person name="Wu D."/>
            <person name="Spring S."/>
            <person name="Schroeder M."/>
            <person name="Brambilla E."/>
            <person name="Klenk H.-P."/>
            <person name="Eisen J.A."/>
        </authorList>
    </citation>
    <scope>NUCLEOTIDE SEQUENCE [LARGE SCALE GENOMIC DNA]</scope>
    <source>
        <strain evidence="3">ATCC 49306 / DSM 6799 / DCB-1</strain>
    </source>
</reference>
<dbReference type="KEGG" id="dti:Desti_4552"/>
<organism evidence="2 3">
    <name type="scientific">Desulfomonile tiedjei (strain ATCC 49306 / DSM 6799 / DCB-1)</name>
    <dbReference type="NCBI Taxonomy" id="706587"/>
    <lineage>
        <taxon>Bacteria</taxon>
        <taxon>Pseudomonadati</taxon>
        <taxon>Thermodesulfobacteriota</taxon>
        <taxon>Desulfomonilia</taxon>
        <taxon>Desulfomonilales</taxon>
        <taxon>Desulfomonilaceae</taxon>
        <taxon>Desulfomonile</taxon>
    </lineage>
</organism>
<dbReference type="STRING" id="706587.Desti_4552"/>
<evidence type="ECO:0000313" key="3">
    <source>
        <dbReference type="Proteomes" id="UP000006055"/>
    </source>
</evidence>
<feature type="region of interest" description="Disordered" evidence="1">
    <location>
        <begin position="1"/>
        <end position="25"/>
    </location>
</feature>
<dbReference type="Proteomes" id="UP000006055">
    <property type="component" value="Chromosome"/>
</dbReference>
<evidence type="ECO:0000313" key="2">
    <source>
        <dbReference type="EMBL" id="AFM27180.1"/>
    </source>
</evidence>
<evidence type="ECO:0000256" key="1">
    <source>
        <dbReference type="SAM" id="MobiDB-lite"/>
    </source>
</evidence>
<proteinExistence type="predicted"/>
<keyword evidence="3" id="KW-1185">Reference proteome</keyword>